<dbReference type="InterPro" id="IPR036188">
    <property type="entry name" value="FAD/NAD-bd_sf"/>
</dbReference>
<dbReference type="InterPro" id="IPR006076">
    <property type="entry name" value="FAD-dep_OxRdtase"/>
</dbReference>
<keyword evidence="1" id="KW-1133">Transmembrane helix</keyword>
<evidence type="ECO:0000256" key="1">
    <source>
        <dbReference type="SAM" id="Phobius"/>
    </source>
</evidence>
<feature type="domain" description="FAD dependent oxidoreductase" evidence="2">
    <location>
        <begin position="27"/>
        <end position="370"/>
    </location>
</feature>
<proteinExistence type="predicted"/>
<evidence type="ECO:0000313" key="3">
    <source>
        <dbReference type="EMBL" id="EWC44753.1"/>
    </source>
</evidence>
<dbReference type="HOGENOM" id="CLU_007884_14_1_1"/>
<dbReference type="AlphaFoldDB" id="W7HXV3"/>
<sequence length="386" mass="40741">MQDSNVKCNNTPSSSTSSKVAPARRIDIVILGAGIIGLSTAFYLLHSSCPDCIVHVTILDSSPDLFACASGRAGGFLAKDWFAPASAALGELSFRLHRELADAYDGSTRWGYARSASFNLARRKRSNETTGSEQRISRRGEDWLRYGASRVGAAASGNGGDGAQRGLIAPTWLASGGCEQDVELSSTSETTAQVDPQELCEFLLGKIERQGAVVRHPVTPLRVRRTAAGELEGLVFADGGGEETIVLRSPSHGPQSSSNEGITPDCRAVFASIDGLSWCPEVFSRLNGELYLAGLNSSTIPLPDVATEVKVRDDDIGDLVSLANDLIKHSDGIETAVVRAALCHRPVTPTGHGPWGISLSLGSGKVMAEMMTGRTTSVDVSGLGLQ</sequence>
<dbReference type="PANTHER" id="PTHR13847:SF185">
    <property type="entry name" value="FAD DEPENDENT OXIDOREDUCTASE SUPERFAMILY (AFU_ORTHOLOGUE AFUA_3G02360)"/>
    <property type="match status" value="1"/>
</dbReference>
<dbReference type="Gene3D" id="3.50.50.60">
    <property type="entry name" value="FAD/NAD(P)-binding domain"/>
    <property type="match status" value="1"/>
</dbReference>
<name>W7HXV3_9PEZI</name>
<dbReference type="GO" id="GO:0005770">
    <property type="term" value="C:late endosome"/>
    <property type="evidence" value="ECO:0007669"/>
    <property type="project" value="TreeGrafter"/>
</dbReference>
<evidence type="ECO:0000313" key="4">
    <source>
        <dbReference type="Proteomes" id="UP000024837"/>
    </source>
</evidence>
<keyword evidence="1" id="KW-0812">Transmembrane</keyword>
<dbReference type="Pfam" id="PF01266">
    <property type="entry name" value="DAO"/>
    <property type="match status" value="1"/>
</dbReference>
<keyword evidence="1" id="KW-0472">Membrane</keyword>
<dbReference type="GO" id="GO:0005829">
    <property type="term" value="C:cytosol"/>
    <property type="evidence" value="ECO:0007669"/>
    <property type="project" value="GOC"/>
</dbReference>
<dbReference type="EMBL" id="KI966435">
    <property type="protein sequence ID" value="EWC44753.1"/>
    <property type="molecule type" value="Genomic_DNA"/>
</dbReference>
<dbReference type="GO" id="GO:0042147">
    <property type="term" value="P:retrograde transport, endosome to Golgi"/>
    <property type="evidence" value="ECO:0007669"/>
    <property type="project" value="TreeGrafter"/>
</dbReference>
<keyword evidence="4" id="KW-1185">Reference proteome</keyword>
<reference evidence="3 4" key="1">
    <citation type="submission" date="2013-05" db="EMBL/GenBank/DDBJ databases">
        <title>Drechslerella stenobrocha genome reveals carnivorous origination and mechanical trapping mechanism of predatory fungi.</title>
        <authorList>
            <person name="Liu X."/>
            <person name="Zhang W."/>
            <person name="Liu K."/>
        </authorList>
    </citation>
    <scope>NUCLEOTIDE SEQUENCE [LARGE SCALE GENOMIC DNA]</scope>
    <source>
        <strain evidence="3 4">248</strain>
    </source>
</reference>
<protein>
    <recommendedName>
        <fullName evidence="2">FAD dependent oxidoreductase domain-containing protein</fullName>
    </recommendedName>
</protein>
<dbReference type="SUPFAM" id="SSF51971">
    <property type="entry name" value="Nucleotide-binding domain"/>
    <property type="match status" value="1"/>
</dbReference>
<organism evidence="3 4">
    <name type="scientific">Drechslerella stenobrocha 248</name>
    <dbReference type="NCBI Taxonomy" id="1043628"/>
    <lineage>
        <taxon>Eukaryota</taxon>
        <taxon>Fungi</taxon>
        <taxon>Dikarya</taxon>
        <taxon>Ascomycota</taxon>
        <taxon>Pezizomycotina</taxon>
        <taxon>Orbiliomycetes</taxon>
        <taxon>Orbiliales</taxon>
        <taxon>Orbiliaceae</taxon>
        <taxon>Drechslerella</taxon>
    </lineage>
</organism>
<feature type="transmembrane region" description="Helical" evidence="1">
    <location>
        <begin position="26"/>
        <end position="45"/>
    </location>
</feature>
<accession>W7HXV3</accession>
<evidence type="ECO:0000259" key="2">
    <source>
        <dbReference type="Pfam" id="PF01266"/>
    </source>
</evidence>
<dbReference type="Proteomes" id="UP000024837">
    <property type="component" value="Unassembled WGS sequence"/>
</dbReference>
<dbReference type="OrthoDB" id="498204at2759"/>
<dbReference type="PANTHER" id="PTHR13847">
    <property type="entry name" value="SARCOSINE DEHYDROGENASE-RELATED"/>
    <property type="match status" value="1"/>
</dbReference>
<gene>
    <name evidence="3" type="ORF">DRE_06531</name>
</gene>